<keyword evidence="6 9" id="KW-0472">Membrane</keyword>
<comment type="subcellular location">
    <subcellularLocation>
        <location evidence="2">Endomembrane system</location>
        <topology evidence="2">Multi-pass membrane protein</topology>
    </subcellularLocation>
</comment>
<feature type="region of interest" description="Disordered" evidence="8">
    <location>
        <begin position="635"/>
        <end position="667"/>
    </location>
</feature>
<evidence type="ECO:0000256" key="8">
    <source>
        <dbReference type="SAM" id="MobiDB-lite"/>
    </source>
</evidence>
<feature type="transmembrane region" description="Helical" evidence="9">
    <location>
        <begin position="251"/>
        <end position="270"/>
    </location>
</feature>
<feature type="transmembrane region" description="Helical" evidence="9">
    <location>
        <begin position="182"/>
        <end position="201"/>
    </location>
</feature>
<dbReference type="GO" id="GO:0031293">
    <property type="term" value="P:membrane protein intracellular domain proteolysis"/>
    <property type="evidence" value="ECO:0007669"/>
    <property type="project" value="TreeGrafter"/>
</dbReference>
<evidence type="ECO:0000256" key="3">
    <source>
        <dbReference type="ARBA" id="ARBA00007931"/>
    </source>
</evidence>
<name>A0A5C5WHA4_9BACT</name>
<evidence type="ECO:0000256" key="2">
    <source>
        <dbReference type="ARBA" id="ARBA00004127"/>
    </source>
</evidence>
<reference evidence="11 12" key="1">
    <citation type="submission" date="2019-02" db="EMBL/GenBank/DDBJ databases">
        <title>Deep-cultivation of Planctomycetes and their phenomic and genomic characterization uncovers novel biology.</title>
        <authorList>
            <person name="Wiegand S."/>
            <person name="Jogler M."/>
            <person name="Boedeker C."/>
            <person name="Pinto D."/>
            <person name="Vollmers J."/>
            <person name="Rivas-Marin E."/>
            <person name="Kohn T."/>
            <person name="Peeters S.H."/>
            <person name="Heuer A."/>
            <person name="Rast P."/>
            <person name="Oberbeckmann S."/>
            <person name="Bunk B."/>
            <person name="Jeske O."/>
            <person name="Meyerdierks A."/>
            <person name="Storesund J.E."/>
            <person name="Kallscheuer N."/>
            <person name="Luecker S."/>
            <person name="Lage O.M."/>
            <person name="Pohl T."/>
            <person name="Merkel B.J."/>
            <person name="Hornburger P."/>
            <person name="Mueller R.-W."/>
            <person name="Bruemmer F."/>
            <person name="Labrenz M."/>
            <person name="Spormann A.M."/>
            <person name="Op Den Camp H."/>
            <person name="Overmann J."/>
            <person name="Amann R."/>
            <person name="Jetten M.S.M."/>
            <person name="Mascher T."/>
            <person name="Medema M.H."/>
            <person name="Devos D.P."/>
            <person name="Kaster A.-K."/>
            <person name="Ovreas L."/>
            <person name="Rohde M."/>
            <person name="Galperin M.Y."/>
            <person name="Jogler C."/>
        </authorList>
    </citation>
    <scope>NUCLEOTIDE SEQUENCE [LARGE SCALE GENOMIC DNA]</scope>
    <source>
        <strain evidence="11 12">Pla22</strain>
    </source>
</reference>
<feature type="transmembrane region" description="Helical" evidence="9">
    <location>
        <begin position="356"/>
        <end position="378"/>
    </location>
</feature>
<keyword evidence="5 9" id="KW-1133">Transmembrane helix</keyword>
<dbReference type="Gene3D" id="2.40.50.100">
    <property type="match status" value="1"/>
</dbReference>
<evidence type="ECO:0000256" key="6">
    <source>
        <dbReference type="ARBA" id="ARBA00023136"/>
    </source>
</evidence>
<comment type="caution">
    <text evidence="11">The sequence shown here is derived from an EMBL/GenBank/DDBJ whole genome shotgun (WGS) entry which is preliminary data.</text>
</comment>
<feature type="transmembrane region" description="Helical" evidence="9">
    <location>
        <begin position="144"/>
        <end position="170"/>
    </location>
</feature>
<dbReference type="GO" id="GO:0005737">
    <property type="term" value="C:cytoplasm"/>
    <property type="evidence" value="ECO:0007669"/>
    <property type="project" value="TreeGrafter"/>
</dbReference>
<evidence type="ECO:0000313" key="12">
    <source>
        <dbReference type="Proteomes" id="UP000316598"/>
    </source>
</evidence>
<evidence type="ECO:0000256" key="7">
    <source>
        <dbReference type="SAM" id="Coils"/>
    </source>
</evidence>
<comment type="cofactor">
    <cofactor evidence="1">
        <name>Zn(2+)</name>
        <dbReference type="ChEBI" id="CHEBI:29105"/>
    </cofactor>
</comment>
<evidence type="ECO:0000313" key="11">
    <source>
        <dbReference type="EMBL" id="TWT50168.1"/>
    </source>
</evidence>
<dbReference type="PANTHER" id="PTHR13325">
    <property type="entry name" value="PROTEASE M50 MEMBRANE-BOUND TRANSCRIPTION FACTOR SITE 2 PROTEASE"/>
    <property type="match status" value="1"/>
</dbReference>
<evidence type="ECO:0000256" key="1">
    <source>
        <dbReference type="ARBA" id="ARBA00001947"/>
    </source>
</evidence>
<gene>
    <name evidence="11" type="ORF">Pla22_29080</name>
</gene>
<dbReference type="EMBL" id="SJPI01000002">
    <property type="protein sequence ID" value="TWT50168.1"/>
    <property type="molecule type" value="Genomic_DNA"/>
</dbReference>
<feature type="transmembrane region" description="Helical" evidence="9">
    <location>
        <begin position="384"/>
        <end position="406"/>
    </location>
</feature>
<feature type="coiled-coil region" evidence="7">
    <location>
        <begin position="527"/>
        <end position="554"/>
    </location>
</feature>
<dbReference type="GO" id="GO:0016020">
    <property type="term" value="C:membrane"/>
    <property type="evidence" value="ECO:0007669"/>
    <property type="project" value="InterPro"/>
</dbReference>
<dbReference type="AlphaFoldDB" id="A0A5C5WHA4"/>
<evidence type="ECO:0000256" key="5">
    <source>
        <dbReference type="ARBA" id="ARBA00022989"/>
    </source>
</evidence>
<dbReference type="PANTHER" id="PTHR13325:SF3">
    <property type="entry name" value="MEMBRANE-BOUND TRANSCRIPTION FACTOR SITE-2 PROTEASE"/>
    <property type="match status" value="1"/>
</dbReference>
<dbReference type="GO" id="GO:0012505">
    <property type="term" value="C:endomembrane system"/>
    <property type="evidence" value="ECO:0007669"/>
    <property type="project" value="UniProtKB-SubCell"/>
</dbReference>
<dbReference type="InterPro" id="IPR008915">
    <property type="entry name" value="Peptidase_M50"/>
</dbReference>
<feature type="transmembrane region" description="Helical" evidence="9">
    <location>
        <begin position="427"/>
        <end position="448"/>
    </location>
</feature>
<dbReference type="Proteomes" id="UP000316598">
    <property type="component" value="Unassembled WGS sequence"/>
</dbReference>
<feature type="domain" description="Peptidase M50" evidence="10">
    <location>
        <begin position="193"/>
        <end position="270"/>
    </location>
</feature>
<accession>A0A5C5WHA4</accession>
<evidence type="ECO:0000256" key="4">
    <source>
        <dbReference type="ARBA" id="ARBA00022692"/>
    </source>
</evidence>
<evidence type="ECO:0000259" key="10">
    <source>
        <dbReference type="Pfam" id="PF02163"/>
    </source>
</evidence>
<evidence type="ECO:0000256" key="9">
    <source>
        <dbReference type="SAM" id="Phobius"/>
    </source>
</evidence>
<keyword evidence="4 9" id="KW-0812">Transmembrane</keyword>
<organism evidence="11 12">
    <name type="scientific">Rubripirellula amarantea</name>
    <dbReference type="NCBI Taxonomy" id="2527999"/>
    <lineage>
        <taxon>Bacteria</taxon>
        <taxon>Pseudomonadati</taxon>
        <taxon>Planctomycetota</taxon>
        <taxon>Planctomycetia</taxon>
        <taxon>Pirellulales</taxon>
        <taxon>Pirellulaceae</taxon>
        <taxon>Rubripirellula</taxon>
    </lineage>
</organism>
<comment type="similarity">
    <text evidence="3">Belongs to the peptidase M50B family.</text>
</comment>
<keyword evidence="7" id="KW-0175">Coiled coil</keyword>
<dbReference type="Pfam" id="PF02163">
    <property type="entry name" value="Peptidase_M50"/>
    <property type="match status" value="1"/>
</dbReference>
<keyword evidence="12" id="KW-1185">Reference proteome</keyword>
<dbReference type="GO" id="GO:0004222">
    <property type="term" value="F:metalloendopeptidase activity"/>
    <property type="evidence" value="ECO:0007669"/>
    <property type="project" value="InterPro"/>
</dbReference>
<protein>
    <submittedName>
        <fullName evidence="11">Peptidase family M50</fullName>
    </submittedName>
</protein>
<sequence length="713" mass="78165">MQEQAAPSVRVVMDPSVTFEARHVGNKTSYVAHHNALGKFFHMGCEEHHVATLLDGSRDIGDIVAILQTDGLAWEASDVEELVKRFITSKLAMPIIDGAAQAAPPATNAPVPWDRRVPQLLSFMISQRIPLFACNPLADRMNKIFGAVFSPYALPIWVAWVASGLVVISSHRAAFADEVSRLFDQGLWVAMVVIWVIAKVFHELGHATAARYHNVRVGKAGIMFFMMAPLAYVDVTDAWRLSSRWKRIQIAMGGVYVELAIASAAAWLWWYLPDGYAGHLAAQFFLVAGPATVLVNANPLLRLDGYYVVSDLTEIPNLRMHGRNQLGGMLNWWLVKIPRQASLLHGWRRPFATAHALGSVLFQLVWMGGLVIGVAMWAKGLGVVLAAVATTLWAVIPLSRWFISVWRHAPSTNEQAAMSLGVHRRRLVGVAIIGMALIAYLVTMPSPIARRVPVVVRFHEAQVVRAASDAFVKEVHVTRGQRVEAGTLLMRLENPDLVVQRDEKADDMRTAQLRQIQFRQLGNLALSAAEGENAESLQRQLDELSAEVDALNIYAQREGLVVSQSIDHLLGSYVSKGTELLSVCDPQEKELLVSVSPGDMDAYQRAVDGGEMSKVRLRGGSQFRLKPQSLRPRARLTLPHPALGANAGGPLPVEPAPDPSTGSSELRPIEPQMESVVKLSALTSSEIQTGQLGAMTISDTRSLAARVMDSLKR</sequence>
<feature type="transmembrane region" description="Helical" evidence="9">
    <location>
        <begin position="276"/>
        <end position="297"/>
    </location>
</feature>
<dbReference type="InterPro" id="IPR001193">
    <property type="entry name" value="MBTPS2"/>
</dbReference>
<proteinExistence type="inferred from homology"/>